<evidence type="ECO:0000259" key="2">
    <source>
        <dbReference type="Pfam" id="PF13478"/>
    </source>
</evidence>
<evidence type="ECO:0000259" key="1">
    <source>
        <dbReference type="Pfam" id="PF02625"/>
    </source>
</evidence>
<accession>A0A059FRS1</accession>
<dbReference type="EMBL" id="ARYK01000002">
    <property type="protein sequence ID" value="KCZ93364.1"/>
    <property type="molecule type" value="Genomic_DNA"/>
</dbReference>
<dbReference type="PANTHER" id="PTHR30388:SF4">
    <property type="entry name" value="MOLYBDENUM COFACTOR INSERTION CHAPERONE PAOD"/>
    <property type="match status" value="1"/>
</dbReference>
<comment type="caution">
    <text evidence="3">The sequence shown here is derived from an EMBL/GenBank/DDBJ whole genome shotgun (WGS) entry which is preliminary data.</text>
</comment>
<dbReference type="eggNOG" id="COG1975">
    <property type="taxonomic scope" value="Bacteria"/>
</dbReference>
<dbReference type="OrthoDB" id="9815497at2"/>
<dbReference type="PANTHER" id="PTHR30388">
    <property type="entry name" value="ALDEHYDE OXIDOREDUCTASE MOLYBDENUM COFACTOR ASSEMBLY PROTEIN"/>
    <property type="match status" value="1"/>
</dbReference>
<sequence>MTSFAPALTCEHPLDVVEAALRLSEQGEAIALVFLTGTQGGAVRAAGAIMAVSSAGQTAGYLSGGCIDADVALNATEALQDGQLRRLRYGEGSPFVDIRLPCGGGLDILIVPNVPRTALETLAGVLMRRDMLHLGVSESGELVTGRTGRPDLQFRTVYRPNLALRIAGRGADCLALARLSAASGFDVTLQLIDDADIAAARPTGIATIQQLTSPAALPANRDDAATAFVLMFHDLDWETRLVRQALGGPAFYIGAVGSRNAHARRCEALRQAGVTQRDIDRVSGPVGLVPSMRDASMLAVSTLAEIIGAYHQEALADA</sequence>
<dbReference type="Proteomes" id="UP000025171">
    <property type="component" value="Unassembled WGS sequence"/>
</dbReference>
<protein>
    <recommendedName>
        <fullName evidence="5">Xanthine dehydrogenase accessory factor</fullName>
    </recommendedName>
</protein>
<dbReference type="PATRIC" id="fig|1280950.3.peg.1188"/>
<dbReference type="InterPro" id="IPR003777">
    <property type="entry name" value="XdhC_CoxI"/>
</dbReference>
<dbReference type="InterPro" id="IPR027051">
    <property type="entry name" value="XdhC_Rossmann_dom"/>
</dbReference>
<dbReference type="Pfam" id="PF13478">
    <property type="entry name" value="XdhC_C"/>
    <property type="match status" value="1"/>
</dbReference>
<gene>
    <name evidence="3" type="ORF">HJO_05895</name>
</gene>
<dbReference type="InterPro" id="IPR052698">
    <property type="entry name" value="MoCofactor_Util/Proc"/>
</dbReference>
<evidence type="ECO:0000313" key="3">
    <source>
        <dbReference type="EMBL" id="KCZ93364.1"/>
    </source>
</evidence>
<feature type="domain" description="XdhC- CoxI" evidence="1">
    <location>
        <begin position="25"/>
        <end position="90"/>
    </location>
</feature>
<organism evidence="3 4">
    <name type="scientific">Hyphomonas johnsonii MHS-2</name>
    <dbReference type="NCBI Taxonomy" id="1280950"/>
    <lineage>
        <taxon>Bacteria</taxon>
        <taxon>Pseudomonadati</taxon>
        <taxon>Pseudomonadota</taxon>
        <taxon>Alphaproteobacteria</taxon>
        <taxon>Hyphomonadales</taxon>
        <taxon>Hyphomonadaceae</taxon>
        <taxon>Hyphomonas</taxon>
    </lineage>
</organism>
<reference evidence="3 4" key="1">
    <citation type="journal article" date="2014" name="Antonie Van Leeuwenhoek">
        <title>Hyphomonas beringensis sp. nov. and Hyphomonas chukchiensis sp. nov., isolated from surface seawater of the Bering Sea and Chukchi Sea.</title>
        <authorList>
            <person name="Li C."/>
            <person name="Lai Q."/>
            <person name="Li G."/>
            <person name="Dong C."/>
            <person name="Wang J."/>
            <person name="Liao Y."/>
            <person name="Shao Z."/>
        </authorList>
    </citation>
    <scope>NUCLEOTIDE SEQUENCE [LARGE SCALE GENOMIC DNA]</scope>
    <source>
        <strain evidence="3 4">MHS-2</strain>
    </source>
</reference>
<dbReference type="STRING" id="1280950.HJO_05895"/>
<dbReference type="AlphaFoldDB" id="A0A059FRS1"/>
<proteinExistence type="predicted"/>
<dbReference type="Gene3D" id="3.40.50.720">
    <property type="entry name" value="NAD(P)-binding Rossmann-like Domain"/>
    <property type="match status" value="1"/>
</dbReference>
<name>A0A059FRS1_9PROT</name>
<dbReference type="RefSeq" id="WP_035614924.1">
    <property type="nucleotide sequence ID" value="NZ_ARYK01000002.1"/>
</dbReference>
<feature type="domain" description="XdhC Rossmann" evidence="2">
    <location>
        <begin position="164"/>
        <end position="306"/>
    </location>
</feature>
<evidence type="ECO:0000313" key="4">
    <source>
        <dbReference type="Proteomes" id="UP000025171"/>
    </source>
</evidence>
<evidence type="ECO:0008006" key="5">
    <source>
        <dbReference type="Google" id="ProtNLM"/>
    </source>
</evidence>
<dbReference type="Pfam" id="PF02625">
    <property type="entry name" value="XdhC_CoxI"/>
    <property type="match status" value="1"/>
</dbReference>
<keyword evidence="4" id="KW-1185">Reference proteome</keyword>